<name>A0A8A4TXE8_SULCO</name>
<dbReference type="Proteomes" id="UP000663929">
    <property type="component" value="Chromosome"/>
</dbReference>
<proteinExistence type="predicted"/>
<evidence type="ECO:0000313" key="1">
    <source>
        <dbReference type="EMBL" id="QTD54007.1"/>
    </source>
</evidence>
<keyword evidence="2" id="KW-1185">Reference proteome</keyword>
<gene>
    <name evidence="1" type="ORF">J3U87_16295</name>
</gene>
<accession>A0A8A4TXE8</accession>
<sequence length="304" mass="34960">MSERALCRNRIERRQWSWTPEGCAEATSCERITAHRLPDGPWLQERHETSVLSERIEPPEFGRQRRLWATWLATRDNPLSFQMTHHRESGHFLARLDTSHTTTTTWTFSISLTCEALGFHVSSFSFAMRQPPTRALMYWLDEWMRPLSAPPESLRSFAAANPTASIHVPALRLLHVLGDALPHLRRLDSPSGRWIETTSHRISPERKGAMAFGGPIYLRFVPQRATIETAATSFRVVAHDPDRKLLILRDGWGSQARMRVLTLDQPLYRHYKSFRFGGPRARLLVDGVDYDMPSARWHLMDIGG</sequence>
<organism evidence="1 2">
    <name type="scientific">Sulfidibacter corallicola</name>
    <dbReference type="NCBI Taxonomy" id="2818388"/>
    <lineage>
        <taxon>Bacteria</taxon>
        <taxon>Pseudomonadati</taxon>
        <taxon>Acidobacteriota</taxon>
        <taxon>Holophagae</taxon>
        <taxon>Acanthopleuribacterales</taxon>
        <taxon>Acanthopleuribacteraceae</taxon>
        <taxon>Sulfidibacter</taxon>
    </lineage>
</organism>
<dbReference type="KEGG" id="scor:J3U87_16295"/>
<evidence type="ECO:0000313" key="2">
    <source>
        <dbReference type="Proteomes" id="UP000663929"/>
    </source>
</evidence>
<dbReference type="RefSeq" id="WP_237384106.1">
    <property type="nucleotide sequence ID" value="NZ_CP071793.1"/>
</dbReference>
<dbReference type="AlphaFoldDB" id="A0A8A4TXE8"/>
<dbReference type="EMBL" id="CP071793">
    <property type="protein sequence ID" value="QTD54007.1"/>
    <property type="molecule type" value="Genomic_DNA"/>
</dbReference>
<protein>
    <submittedName>
        <fullName evidence="1">Uncharacterized protein</fullName>
    </submittedName>
</protein>
<reference evidence="1" key="1">
    <citation type="submission" date="2021-03" db="EMBL/GenBank/DDBJ databases">
        <title>Acanthopleuribacteraceae sp. M133.</title>
        <authorList>
            <person name="Wang G."/>
        </authorList>
    </citation>
    <scope>NUCLEOTIDE SEQUENCE</scope>
    <source>
        <strain evidence="1">M133</strain>
    </source>
</reference>